<evidence type="ECO:0000259" key="3">
    <source>
        <dbReference type="SMART" id="SM00900"/>
    </source>
</evidence>
<feature type="region of interest" description="Disordered" evidence="1">
    <location>
        <begin position="32"/>
        <end position="66"/>
    </location>
</feature>
<dbReference type="EMBL" id="QWEE01000510">
    <property type="protein sequence ID" value="RII87581.1"/>
    <property type="molecule type" value="Genomic_DNA"/>
</dbReference>
<gene>
    <name evidence="4" type="ORF">DZF98_15775</name>
</gene>
<dbReference type="SMART" id="SM00900">
    <property type="entry name" value="FMN_bind"/>
    <property type="match status" value="1"/>
</dbReference>
<feature type="domain" description="FMN-binding" evidence="3">
    <location>
        <begin position="79"/>
        <end position="156"/>
    </location>
</feature>
<keyword evidence="5" id="KW-1185">Reference proteome</keyword>
<evidence type="ECO:0000256" key="1">
    <source>
        <dbReference type="SAM" id="MobiDB-lite"/>
    </source>
</evidence>
<proteinExistence type="predicted"/>
<comment type="caution">
    <text evidence="4">The sequence shown here is derived from an EMBL/GenBank/DDBJ whole genome shotgun (WGS) entry which is preliminary data.</text>
</comment>
<dbReference type="Pfam" id="PF04205">
    <property type="entry name" value="FMN_bind"/>
    <property type="match status" value="1"/>
</dbReference>
<reference evidence="4 5" key="1">
    <citation type="submission" date="2018-08" db="EMBL/GenBank/DDBJ databases">
        <title>Genome Sequence of Clavibacter michiganensis Subspecies type strains, and the Atypical Peach-Colored Strains Isolated from Tomato.</title>
        <authorList>
            <person name="Osdaghi E."/>
            <person name="Portier P."/>
            <person name="Briand M."/>
            <person name="Jacques M.-A."/>
        </authorList>
    </citation>
    <scope>NUCLEOTIDE SEQUENCE [LARGE SCALE GENOMIC DNA]</scope>
    <source>
        <strain evidence="4 5">CFBP 8216</strain>
    </source>
</reference>
<dbReference type="RefSeq" id="WP_119373894.1">
    <property type="nucleotide sequence ID" value="NZ_CP040792.1"/>
</dbReference>
<dbReference type="Gene3D" id="3.90.1010.20">
    <property type="match status" value="1"/>
</dbReference>
<dbReference type="Proteomes" id="UP000265355">
    <property type="component" value="Unassembled WGS sequence"/>
</dbReference>
<feature type="chain" id="PRO_5045973867" evidence="2">
    <location>
        <begin position="19"/>
        <end position="158"/>
    </location>
</feature>
<protein>
    <submittedName>
        <fullName evidence="4">FMN-binding protein</fullName>
    </submittedName>
</protein>
<evidence type="ECO:0000313" key="5">
    <source>
        <dbReference type="Proteomes" id="UP000265355"/>
    </source>
</evidence>
<keyword evidence="2" id="KW-0732">Signal</keyword>
<name>A0ABX9N189_9MICO</name>
<dbReference type="InterPro" id="IPR007329">
    <property type="entry name" value="FMN-bd"/>
</dbReference>
<feature type="signal peptide" evidence="2">
    <location>
        <begin position="1"/>
        <end position="18"/>
    </location>
</feature>
<evidence type="ECO:0000256" key="2">
    <source>
        <dbReference type="SAM" id="SignalP"/>
    </source>
</evidence>
<accession>A0ABX9N189</accession>
<evidence type="ECO:0000313" key="4">
    <source>
        <dbReference type="EMBL" id="RII87581.1"/>
    </source>
</evidence>
<organism evidence="4 5">
    <name type="scientific">Clavibacter californiensis</name>
    <dbReference type="NCBI Taxonomy" id="1401995"/>
    <lineage>
        <taxon>Bacteria</taxon>
        <taxon>Bacillati</taxon>
        <taxon>Actinomycetota</taxon>
        <taxon>Actinomycetes</taxon>
        <taxon>Micrococcales</taxon>
        <taxon>Microbacteriaceae</taxon>
        <taxon>Clavibacter</taxon>
    </lineage>
</organism>
<sequence length="158" mass="15526">MRARAAAASVLASTAVLVAGWQIGTVGVTTTPPASDAAAASSAGTSSTATPSTGATPSTTVPATTAAGGTFTGASASTRYGQVQVRITVADGRITDVTALRLTDHDGRSVAISNRAAPILRQEVLAAQSADVQSVSGATYTSEGYLTSLQSAVDQAGL</sequence>